<dbReference type="Pfam" id="PF00440">
    <property type="entry name" value="TetR_N"/>
    <property type="match status" value="1"/>
</dbReference>
<sequence length="189" mass="20465">MTTETTPGSRERLLEAAAALTYREGVSVGVDALCRAAGVSKRSLYKLFESKGELLAASLEEHASAQVTALFPEADDTRPPRERILRVFEQTEAQASDHGFQGCRYLAVQIELKDPNHPASRAAHRIKENLTAFFRTEAERGGANDPDLLARQLMLVFDGAGARAGIDADTRGGLVIPTVTTLLDAANMR</sequence>
<name>A0A101S2E0_9ACTN</name>
<feature type="DNA-binding region" description="H-T-H motif" evidence="4">
    <location>
        <begin position="29"/>
        <end position="48"/>
    </location>
</feature>
<dbReference type="PANTHER" id="PTHR47506">
    <property type="entry name" value="TRANSCRIPTIONAL REGULATORY PROTEIN"/>
    <property type="match status" value="1"/>
</dbReference>
<dbReference type="Gene3D" id="1.10.357.10">
    <property type="entry name" value="Tetracycline Repressor, domain 2"/>
    <property type="match status" value="1"/>
</dbReference>
<evidence type="ECO:0000256" key="3">
    <source>
        <dbReference type="ARBA" id="ARBA00023163"/>
    </source>
</evidence>
<evidence type="ECO:0000256" key="4">
    <source>
        <dbReference type="PROSITE-ProRule" id="PRU00335"/>
    </source>
</evidence>
<keyword evidence="7" id="KW-1185">Reference proteome</keyword>
<protein>
    <submittedName>
        <fullName evidence="6">TetR family transcriptional regulator</fullName>
    </submittedName>
</protein>
<dbReference type="PROSITE" id="PS50977">
    <property type="entry name" value="HTH_TETR_2"/>
    <property type="match status" value="1"/>
</dbReference>
<evidence type="ECO:0000256" key="2">
    <source>
        <dbReference type="ARBA" id="ARBA00023125"/>
    </source>
</evidence>
<feature type="domain" description="HTH tetR-type" evidence="5">
    <location>
        <begin position="7"/>
        <end position="66"/>
    </location>
</feature>
<keyword evidence="3" id="KW-0804">Transcription</keyword>
<keyword evidence="1" id="KW-0805">Transcription regulation</keyword>
<dbReference type="AlphaFoldDB" id="A0A101S2E0"/>
<dbReference type="SUPFAM" id="SSF46689">
    <property type="entry name" value="Homeodomain-like"/>
    <property type="match status" value="1"/>
</dbReference>
<reference evidence="6 7" key="1">
    <citation type="submission" date="2015-10" db="EMBL/GenBank/DDBJ databases">
        <title>Draft genome sequence of Streptomyces griseorubiginosus DSM 40469, type strain for the species Streptomyces griseorubiginosus.</title>
        <authorList>
            <person name="Ruckert C."/>
            <person name="Winkler A."/>
            <person name="Kalinowski J."/>
            <person name="Kampfer P."/>
            <person name="Glaeser S."/>
        </authorList>
    </citation>
    <scope>NUCLEOTIDE SEQUENCE [LARGE SCALE GENOMIC DNA]</scope>
    <source>
        <strain evidence="6 7">DSM 40469</strain>
    </source>
</reference>
<dbReference type="Proteomes" id="UP000054375">
    <property type="component" value="Unassembled WGS sequence"/>
</dbReference>
<accession>A0A101S2E0</accession>
<gene>
    <name evidence="6" type="ORF">AQJ54_17860</name>
</gene>
<keyword evidence="2 4" id="KW-0238">DNA-binding</keyword>
<evidence type="ECO:0000259" key="5">
    <source>
        <dbReference type="PROSITE" id="PS50977"/>
    </source>
</evidence>
<organism evidence="6 7">
    <name type="scientific">Streptomyces griseorubiginosus</name>
    <dbReference type="NCBI Taxonomy" id="67304"/>
    <lineage>
        <taxon>Bacteria</taxon>
        <taxon>Bacillati</taxon>
        <taxon>Actinomycetota</taxon>
        <taxon>Actinomycetes</taxon>
        <taxon>Kitasatosporales</taxon>
        <taxon>Streptomycetaceae</taxon>
        <taxon>Streptomyces</taxon>
    </lineage>
</organism>
<dbReference type="InterPro" id="IPR001647">
    <property type="entry name" value="HTH_TetR"/>
</dbReference>
<evidence type="ECO:0000256" key="1">
    <source>
        <dbReference type="ARBA" id="ARBA00023015"/>
    </source>
</evidence>
<proteinExistence type="predicted"/>
<dbReference type="InterPro" id="IPR009057">
    <property type="entry name" value="Homeodomain-like_sf"/>
</dbReference>
<evidence type="ECO:0000313" key="7">
    <source>
        <dbReference type="Proteomes" id="UP000054375"/>
    </source>
</evidence>
<comment type="caution">
    <text evidence="6">The sequence shown here is derived from an EMBL/GenBank/DDBJ whole genome shotgun (WGS) entry which is preliminary data.</text>
</comment>
<dbReference type="SUPFAM" id="SSF48498">
    <property type="entry name" value="Tetracyclin repressor-like, C-terminal domain"/>
    <property type="match status" value="1"/>
</dbReference>
<dbReference type="InterPro" id="IPR036271">
    <property type="entry name" value="Tet_transcr_reg_TetR-rel_C_sf"/>
</dbReference>
<dbReference type="EMBL" id="LMWV01000015">
    <property type="protein sequence ID" value="KUN66229.1"/>
    <property type="molecule type" value="Genomic_DNA"/>
</dbReference>
<dbReference type="RefSeq" id="WP_062238441.1">
    <property type="nucleotide sequence ID" value="NZ_JBIAXA010000013.1"/>
</dbReference>
<dbReference type="PANTHER" id="PTHR47506:SF1">
    <property type="entry name" value="HTH-TYPE TRANSCRIPTIONAL REGULATOR YJDC"/>
    <property type="match status" value="1"/>
</dbReference>
<dbReference type="GO" id="GO:0003677">
    <property type="term" value="F:DNA binding"/>
    <property type="evidence" value="ECO:0007669"/>
    <property type="project" value="UniProtKB-UniRule"/>
</dbReference>
<evidence type="ECO:0000313" key="6">
    <source>
        <dbReference type="EMBL" id="KUN66229.1"/>
    </source>
</evidence>
<dbReference type="PRINTS" id="PR00455">
    <property type="entry name" value="HTHTETR"/>
</dbReference>